<dbReference type="EMBL" id="SOAG01000022">
    <property type="protein sequence ID" value="TDS55320.1"/>
    <property type="molecule type" value="Genomic_DNA"/>
</dbReference>
<comment type="caution">
    <text evidence="1">The sequence shown here is derived from an EMBL/GenBank/DDBJ whole genome shotgun (WGS) entry which is preliminary data.</text>
</comment>
<dbReference type="RefSeq" id="WP_133713170.1">
    <property type="nucleotide sequence ID" value="NZ_SOAG01000022.1"/>
</dbReference>
<proteinExistence type="predicted"/>
<gene>
    <name evidence="1" type="ORF">C8P70_12240</name>
</gene>
<evidence type="ECO:0000313" key="2">
    <source>
        <dbReference type="Proteomes" id="UP000295215"/>
    </source>
</evidence>
<dbReference type="Proteomes" id="UP000295215">
    <property type="component" value="Unassembled WGS sequence"/>
</dbReference>
<dbReference type="SUPFAM" id="SSF53335">
    <property type="entry name" value="S-adenosyl-L-methionine-dependent methyltransferases"/>
    <property type="match status" value="1"/>
</dbReference>
<name>A0A4R7ERI8_9FLAO</name>
<organism evidence="1 2">
    <name type="scientific">Myroides indicus</name>
    <dbReference type="NCBI Taxonomy" id="1323422"/>
    <lineage>
        <taxon>Bacteria</taxon>
        <taxon>Pseudomonadati</taxon>
        <taxon>Bacteroidota</taxon>
        <taxon>Flavobacteriia</taxon>
        <taxon>Flavobacteriales</taxon>
        <taxon>Flavobacteriaceae</taxon>
        <taxon>Myroides</taxon>
    </lineage>
</organism>
<sequence length="217" mass="25016">MAKQLPFEIEQSIKNLDFSNTTPLDEAHILLLYNNLTEYLNLSDESKILNLVSEHQDCHTFLNQLEASVATLTDSEVSTTKYDAVFSLFSDFYQHPAEPNKLLHQLSNSLNEYGLGVIDVFNAEKVLAELKTEETKIINGIELQIKNKYVNECIVREIQFEQDGSIYNFSSKSLALTLENFENIMSSSDLFLLDVFGDYRLKKFYKNESERLIMIFK</sequence>
<dbReference type="InterPro" id="IPR029063">
    <property type="entry name" value="SAM-dependent_MTases_sf"/>
</dbReference>
<dbReference type="Gene3D" id="3.40.50.150">
    <property type="entry name" value="Vaccinia Virus protein VP39"/>
    <property type="match status" value="1"/>
</dbReference>
<reference evidence="1 2" key="1">
    <citation type="submission" date="2019-03" db="EMBL/GenBank/DDBJ databases">
        <title>Genomic Encyclopedia of Archaeal and Bacterial Type Strains, Phase II (KMG-II): from individual species to whole genera.</title>
        <authorList>
            <person name="Goeker M."/>
        </authorList>
    </citation>
    <scope>NUCLEOTIDE SEQUENCE [LARGE SCALE GENOMIC DNA]</scope>
    <source>
        <strain evidence="1 2">DSM 28213</strain>
    </source>
</reference>
<dbReference type="AlphaFoldDB" id="A0A4R7ERI8"/>
<dbReference type="OrthoDB" id="9811589at2"/>
<accession>A0A4R7ERI8</accession>
<keyword evidence="2" id="KW-1185">Reference proteome</keyword>
<protein>
    <submittedName>
        <fullName evidence="1">Uncharacterized protein</fullName>
    </submittedName>
</protein>
<evidence type="ECO:0000313" key="1">
    <source>
        <dbReference type="EMBL" id="TDS55320.1"/>
    </source>
</evidence>
<dbReference type="Gene3D" id="2.20.25.110">
    <property type="entry name" value="S-adenosyl-L-methionine-dependent methyltransferases"/>
    <property type="match status" value="1"/>
</dbReference>